<dbReference type="OrthoDB" id="4062651at2759"/>
<reference evidence="6" key="1">
    <citation type="submission" date="2023-01" db="EMBL/GenBank/DDBJ databases">
        <title>Genome assembly of the deep-sea coral Lophelia pertusa.</title>
        <authorList>
            <person name="Herrera S."/>
            <person name="Cordes E."/>
        </authorList>
    </citation>
    <scope>NUCLEOTIDE SEQUENCE</scope>
    <source>
        <strain evidence="6">USNM1676648</strain>
        <tissue evidence="6">Polyp</tissue>
    </source>
</reference>
<dbReference type="GO" id="GO:0005524">
    <property type="term" value="F:ATP binding"/>
    <property type="evidence" value="ECO:0007669"/>
    <property type="project" value="UniProtKB-UniRule"/>
</dbReference>
<dbReference type="PROSITE" id="PS50011">
    <property type="entry name" value="PROTEIN_KINASE_DOM"/>
    <property type="match status" value="1"/>
</dbReference>
<evidence type="ECO:0000259" key="5">
    <source>
        <dbReference type="PROSITE" id="PS50011"/>
    </source>
</evidence>
<keyword evidence="4" id="KW-0808">Transferase</keyword>
<keyword evidence="2 3" id="KW-0067">ATP-binding</keyword>
<comment type="caution">
    <text evidence="6">The sequence shown here is derived from an EMBL/GenBank/DDBJ whole genome shotgun (WGS) entry which is preliminary data.</text>
</comment>
<dbReference type="PANTHER" id="PTHR44329">
    <property type="entry name" value="SERINE/THREONINE-PROTEIN KINASE TNNI3K-RELATED"/>
    <property type="match status" value="1"/>
</dbReference>
<protein>
    <recommendedName>
        <fullName evidence="5">Protein kinase domain-containing protein</fullName>
    </recommendedName>
</protein>
<name>A0A9W9ZLC0_9CNID</name>
<dbReference type="EMBL" id="MU825895">
    <property type="protein sequence ID" value="KAJ7383732.1"/>
    <property type="molecule type" value="Genomic_DNA"/>
</dbReference>
<dbReference type="PROSITE" id="PS00108">
    <property type="entry name" value="PROTEIN_KINASE_ST"/>
    <property type="match status" value="1"/>
</dbReference>
<keyword evidence="7" id="KW-1185">Reference proteome</keyword>
<keyword evidence="4" id="KW-0418">Kinase</keyword>
<gene>
    <name evidence="6" type="ORF">OS493_026263</name>
</gene>
<dbReference type="Gene3D" id="3.30.200.20">
    <property type="entry name" value="Phosphorylase Kinase, domain 1"/>
    <property type="match status" value="1"/>
</dbReference>
<dbReference type="InterPro" id="IPR008271">
    <property type="entry name" value="Ser/Thr_kinase_AS"/>
</dbReference>
<keyword evidence="4" id="KW-0723">Serine/threonine-protein kinase</keyword>
<dbReference type="Pfam" id="PF00069">
    <property type="entry name" value="Pkinase"/>
    <property type="match status" value="1"/>
</dbReference>
<dbReference type="InterPro" id="IPR017441">
    <property type="entry name" value="Protein_kinase_ATP_BS"/>
</dbReference>
<feature type="domain" description="Protein kinase" evidence="5">
    <location>
        <begin position="25"/>
        <end position="346"/>
    </location>
</feature>
<dbReference type="Proteomes" id="UP001163046">
    <property type="component" value="Unassembled WGS sequence"/>
</dbReference>
<dbReference type="PROSITE" id="PS00107">
    <property type="entry name" value="PROTEIN_KINASE_ATP"/>
    <property type="match status" value="1"/>
</dbReference>
<dbReference type="InterPro" id="IPR000719">
    <property type="entry name" value="Prot_kinase_dom"/>
</dbReference>
<evidence type="ECO:0000256" key="2">
    <source>
        <dbReference type="ARBA" id="ARBA00022840"/>
    </source>
</evidence>
<dbReference type="InterPro" id="IPR051681">
    <property type="entry name" value="Ser/Thr_Kinases-Pseudokinases"/>
</dbReference>
<dbReference type="GO" id="GO:0097527">
    <property type="term" value="P:necroptotic signaling pathway"/>
    <property type="evidence" value="ECO:0007669"/>
    <property type="project" value="TreeGrafter"/>
</dbReference>
<evidence type="ECO:0000313" key="6">
    <source>
        <dbReference type="EMBL" id="KAJ7383732.1"/>
    </source>
</evidence>
<evidence type="ECO:0000256" key="3">
    <source>
        <dbReference type="PROSITE-ProRule" id="PRU10141"/>
    </source>
</evidence>
<evidence type="ECO:0000256" key="4">
    <source>
        <dbReference type="RuleBase" id="RU000304"/>
    </source>
</evidence>
<comment type="similarity">
    <text evidence="4">Belongs to the protein kinase superfamily.</text>
</comment>
<dbReference type="PANTHER" id="PTHR44329:SF298">
    <property type="entry name" value="MIXED LINEAGE KINASE DOMAIN-LIKE PROTEIN"/>
    <property type="match status" value="1"/>
</dbReference>
<dbReference type="SUPFAM" id="SSF56112">
    <property type="entry name" value="Protein kinase-like (PK-like)"/>
    <property type="match status" value="1"/>
</dbReference>
<dbReference type="SMART" id="SM00220">
    <property type="entry name" value="S_TKc"/>
    <property type="match status" value="1"/>
</dbReference>
<dbReference type="AlphaFoldDB" id="A0A9W9ZLC0"/>
<evidence type="ECO:0000313" key="7">
    <source>
        <dbReference type="Proteomes" id="UP001163046"/>
    </source>
</evidence>
<sequence>MATFEDQADSSRMDDEIKIWNYRKLKIQRQLGRGSFATVYLANFDEPEVGMTNPVVMKVMHDSVAKGNAARNLFMKEAKLLTGLRHKNIVRMYGICANPLVIILEYVVFDFSPFSRDTKVNTLDMFLSEIAQMPKSDREFDHLIPAIAIDVTKGLSHLHQLEIAHRDLKPMNILISNQHYCALEDRQQIRRLKAARPVVCKLADFGESRSQLLQTNGLNDPGTSQGFRGTIAFMAPEILLPEGMMQGNKLTLDDLKKVDIWALGIVFFCLINPGDACPYDRDGYEHMIDIINLQRQRKRPSCDPDYHIKHSTVWARVKDVFHLCTNHDSSERPRASEVLSGLHARAPGNHGILMTSKFLTNFPSISSSHHD</sequence>
<dbReference type="Gene3D" id="1.10.510.10">
    <property type="entry name" value="Transferase(Phosphotransferase) domain 1"/>
    <property type="match status" value="1"/>
</dbReference>
<organism evidence="6 7">
    <name type="scientific">Desmophyllum pertusum</name>
    <dbReference type="NCBI Taxonomy" id="174260"/>
    <lineage>
        <taxon>Eukaryota</taxon>
        <taxon>Metazoa</taxon>
        <taxon>Cnidaria</taxon>
        <taxon>Anthozoa</taxon>
        <taxon>Hexacorallia</taxon>
        <taxon>Scleractinia</taxon>
        <taxon>Caryophylliina</taxon>
        <taxon>Caryophylliidae</taxon>
        <taxon>Desmophyllum</taxon>
    </lineage>
</organism>
<proteinExistence type="inferred from homology"/>
<dbReference type="GO" id="GO:0004674">
    <property type="term" value="F:protein serine/threonine kinase activity"/>
    <property type="evidence" value="ECO:0007669"/>
    <property type="project" value="UniProtKB-KW"/>
</dbReference>
<keyword evidence="1 3" id="KW-0547">Nucleotide-binding</keyword>
<dbReference type="InterPro" id="IPR011009">
    <property type="entry name" value="Kinase-like_dom_sf"/>
</dbReference>
<evidence type="ECO:0000256" key="1">
    <source>
        <dbReference type="ARBA" id="ARBA00022741"/>
    </source>
</evidence>
<feature type="binding site" evidence="3">
    <location>
        <position position="58"/>
    </location>
    <ligand>
        <name>ATP</name>
        <dbReference type="ChEBI" id="CHEBI:30616"/>
    </ligand>
</feature>
<accession>A0A9W9ZLC0</accession>